<dbReference type="PIRSF" id="PIRSF000137">
    <property type="entry name" value="Alcohol_oxidase"/>
    <property type="match status" value="1"/>
</dbReference>
<dbReference type="PANTHER" id="PTHR11552">
    <property type="entry name" value="GLUCOSE-METHANOL-CHOLINE GMC OXIDOREDUCTASE"/>
    <property type="match status" value="1"/>
</dbReference>
<evidence type="ECO:0000259" key="6">
    <source>
        <dbReference type="PROSITE" id="PS00624"/>
    </source>
</evidence>
<dbReference type="OrthoDB" id="9785276at2"/>
<dbReference type="RefSeq" id="WP_121088148.1">
    <property type="nucleotide sequence ID" value="NZ_RBZU01000008.1"/>
</dbReference>
<dbReference type="InterPro" id="IPR036188">
    <property type="entry name" value="FAD/NAD-bd_sf"/>
</dbReference>
<evidence type="ECO:0000256" key="2">
    <source>
        <dbReference type="ARBA" id="ARBA00010790"/>
    </source>
</evidence>
<accession>A0A494XVX5</accession>
<dbReference type="GO" id="GO:0050660">
    <property type="term" value="F:flavin adenine dinucleotide binding"/>
    <property type="evidence" value="ECO:0007669"/>
    <property type="project" value="InterPro"/>
</dbReference>
<dbReference type="GO" id="GO:0016614">
    <property type="term" value="F:oxidoreductase activity, acting on CH-OH group of donors"/>
    <property type="evidence" value="ECO:0007669"/>
    <property type="project" value="InterPro"/>
</dbReference>
<dbReference type="PANTHER" id="PTHR11552:SF147">
    <property type="entry name" value="CHOLINE DEHYDROGENASE, MITOCHONDRIAL"/>
    <property type="match status" value="1"/>
</dbReference>
<name>A0A494XVX5_9BURK</name>
<comment type="similarity">
    <text evidence="2">Belongs to the GMC oxidoreductase family.</text>
</comment>
<proteinExistence type="inferred from homology"/>
<sequence length="535" mass="58485">MDEFDYIIVGGGTAGCVLANRLSADPSVTVLLLEAGGNGRGPWVSMPLGMRFLLGRPEYDWMYSSEPEPHLNARSIALPRGRMLGGCSAINGMVYVRGHAYDYDHWEQQGNAGWGWRDVLPWFKKSERHFSGGNDAHGGRGEWPVSRTRVTWPALDSFIEAAQQFGLPHNTAYNDGENEGAAYFEASIERGRRASTEYAFLRPVEDRPNLKIVTHALVESLTFKANRATGLRYRVGQTTCIATARSEVVVSAGAFGTPALLERSGIGQAARLAQLGIAVVRDLPGVGENLQDHWQIRVQYKLHGTRTLNNRGSSLLGQAGLGLQYMLTHRGPLAGQPTLLATFARSRKDLPAPDLQIHVAAASYDRVGGPLEKYAGITASTGNLRPTSRGWVHIRSNAAIEAPTILNNFLDTEEDRDVAVHAVRLVRNIMRQPAMARYRAREMSPTLAIETDEAILQHAREVLGTVFHPVGTCRMGHDAHAVVTPELRVHGVEGLRIADASIMPTITSGNTAAPVVMIAERAADLMLQARRHGRH</sequence>
<dbReference type="SUPFAM" id="SSF51905">
    <property type="entry name" value="FAD/NAD(P)-binding domain"/>
    <property type="match status" value="1"/>
</dbReference>
<dbReference type="EMBL" id="RBZU01000008">
    <property type="protein sequence ID" value="RKP51743.1"/>
    <property type="molecule type" value="Genomic_DNA"/>
</dbReference>
<dbReference type="InterPro" id="IPR012132">
    <property type="entry name" value="GMC_OxRdtase"/>
</dbReference>
<comment type="caution">
    <text evidence="7">The sequence shown here is derived from an EMBL/GenBank/DDBJ whole genome shotgun (WGS) entry which is preliminary data.</text>
</comment>
<evidence type="ECO:0000256" key="4">
    <source>
        <dbReference type="ARBA" id="ARBA00022827"/>
    </source>
</evidence>
<dbReference type="SUPFAM" id="SSF54373">
    <property type="entry name" value="FAD-linked reductases, C-terminal domain"/>
    <property type="match status" value="1"/>
</dbReference>
<gene>
    <name evidence="7" type="ORF">D7S86_17430</name>
</gene>
<keyword evidence="4 5" id="KW-0274">FAD</keyword>
<feature type="binding site" evidence="5">
    <location>
        <begin position="91"/>
        <end position="94"/>
    </location>
    <ligand>
        <name>FAD</name>
        <dbReference type="ChEBI" id="CHEBI:57692"/>
    </ligand>
</feature>
<evidence type="ECO:0000256" key="5">
    <source>
        <dbReference type="PIRSR" id="PIRSR000137-2"/>
    </source>
</evidence>
<dbReference type="InterPro" id="IPR007867">
    <property type="entry name" value="GMC_OxRtase_C"/>
</dbReference>
<dbReference type="InterPro" id="IPR000172">
    <property type="entry name" value="GMC_OxRdtase_N"/>
</dbReference>
<comment type="cofactor">
    <cofactor evidence="1 5">
        <name>FAD</name>
        <dbReference type="ChEBI" id="CHEBI:57692"/>
    </cofactor>
</comment>
<dbReference type="Proteomes" id="UP000270342">
    <property type="component" value="Unassembled WGS sequence"/>
</dbReference>
<evidence type="ECO:0000313" key="7">
    <source>
        <dbReference type="EMBL" id="RKP51743.1"/>
    </source>
</evidence>
<dbReference type="Gene3D" id="3.50.50.60">
    <property type="entry name" value="FAD/NAD(P)-binding domain"/>
    <property type="match status" value="1"/>
</dbReference>
<feature type="binding site" evidence="5">
    <location>
        <position position="218"/>
    </location>
    <ligand>
        <name>FAD</name>
        <dbReference type="ChEBI" id="CHEBI:57692"/>
    </ligand>
</feature>
<keyword evidence="3" id="KW-0285">Flavoprotein</keyword>
<dbReference type="Gene3D" id="3.30.560.10">
    <property type="entry name" value="Glucose Oxidase, domain 3"/>
    <property type="match status" value="1"/>
</dbReference>
<dbReference type="Pfam" id="PF05199">
    <property type="entry name" value="GMC_oxred_C"/>
    <property type="match status" value="1"/>
</dbReference>
<reference evidence="7 8" key="1">
    <citation type="submission" date="2018-10" db="EMBL/GenBank/DDBJ databases">
        <title>Robbsia sp. DHC34, isolated from soil.</title>
        <authorList>
            <person name="Gao Z.-H."/>
            <person name="Qiu L.-H."/>
        </authorList>
    </citation>
    <scope>NUCLEOTIDE SEQUENCE [LARGE SCALE GENOMIC DNA]</scope>
    <source>
        <strain evidence="7 8">DHC34</strain>
    </source>
</reference>
<evidence type="ECO:0000256" key="3">
    <source>
        <dbReference type="ARBA" id="ARBA00022630"/>
    </source>
</evidence>
<protein>
    <submittedName>
        <fullName evidence="7">Choline dehydrogenase</fullName>
    </submittedName>
</protein>
<evidence type="ECO:0000256" key="1">
    <source>
        <dbReference type="ARBA" id="ARBA00001974"/>
    </source>
</evidence>
<feature type="domain" description="Glucose-methanol-choline oxidoreductase N-terminal" evidence="6">
    <location>
        <begin position="253"/>
        <end position="267"/>
    </location>
</feature>
<evidence type="ECO:0000313" key="8">
    <source>
        <dbReference type="Proteomes" id="UP000270342"/>
    </source>
</evidence>
<organism evidence="7 8">
    <name type="scientific">Pararobbsia silviterrae</name>
    <dbReference type="NCBI Taxonomy" id="1792498"/>
    <lineage>
        <taxon>Bacteria</taxon>
        <taxon>Pseudomonadati</taxon>
        <taxon>Pseudomonadota</taxon>
        <taxon>Betaproteobacteria</taxon>
        <taxon>Burkholderiales</taxon>
        <taxon>Burkholderiaceae</taxon>
        <taxon>Pararobbsia</taxon>
    </lineage>
</organism>
<keyword evidence="8" id="KW-1185">Reference proteome</keyword>
<dbReference type="PROSITE" id="PS00624">
    <property type="entry name" value="GMC_OXRED_2"/>
    <property type="match status" value="1"/>
</dbReference>
<dbReference type="Pfam" id="PF00732">
    <property type="entry name" value="GMC_oxred_N"/>
    <property type="match status" value="1"/>
</dbReference>
<dbReference type="AlphaFoldDB" id="A0A494XVX5"/>